<dbReference type="AlphaFoldDB" id="A0A0X3QD72"/>
<keyword evidence="8 11" id="KW-1133">Transmembrane helix</keyword>
<gene>
    <name evidence="14" type="primary">B4GT5</name>
    <name evidence="15" type="ORF">TR165562</name>
</gene>
<evidence type="ECO:0000256" key="10">
    <source>
        <dbReference type="ARBA" id="ARBA00023180"/>
    </source>
</evidence>
<keyword evidence="5 11" id="KW-0808">Transferase</keyword>
<dbReference type="EC" id="2.4.1.-" evidence="11"/>
<feature type="transmembrane region" description="Helical" evidence="11">
    <location>
        <begin position="51"/>
        <end position="70"/>
    </location>
</feature>
<evidence type="ECO:0000256" key="9">
    <source>
        <dbReference type="ARBA" id="ARBA00023136"/>
    </source>
</evidence>
<dbReference type="SUPFAM" id="SSF53448">
    <property type="entry name" value="Nucleotide-diphospho-sugar transferases"/>
    <property type="match status" value="1"/>
</dbReference>
<comment type="similarity">
    <text evidence="3 11">Belongs to the glycosyltransferase 7 family.</text>
</comment>
<dbReference type="InterPro" id="IPR003859">
    <property type="entry name" value="Galactosyl_T"/>
</dbReference>
<dbReference type="GO" id="GO:0008378">
    <property type="term" value="F:galactosyltransferase activity"/>
    <property type="evidence" value="ECO:0007669"/>
    <property type="project" value="TreeGrafter"/>
</dbReference>
<evidence type="ECO:0000256" key="3">
    <source>
        <dbReference type="ARBA" id="ARBA00005735"/>
    </source>
</evidence>
<evidence type="ECO:0000256" key="8">
    <source>
        <dbReference type="ARBA" id="ARBA00022989"/>
    </source>
</evidence>
<organism evidence="15">
    <name type="scientific">Schistocephalus solidus</name>
    <name type="common">Tapeworm</name>
    <dbReference type="NCBI Taxonomy" id="70667"/>
    <lineage>
        <taxon>Eukaryota</taxon>
        <taxon>Metazoa</taxon>
        <taxon>Spiralia</taxon>
        <taxon>Lophotrochozoa</taxon>
        <taxon>Platyhelminthes</taxon>
        <taxon>Cestoda</taxon>
        <taxon>Eucestoda</taxon>
        <taxon>Diphyllobothriidea</taxon>
        <taxon>Diphyllobothriidae</taxon>
        <taxon>Schistocephalus</taxon>
    </lineage>
</organism>
<dbReference type="Pfam" id="PF02709">
    <property type="entry name" value="Glyco_transf_7C"/>
    <property type="match status" value="1"/>
</dbReference>
<evidence type="ECO:0000259" key="13">
    <source>
        <dbReference type="Pfam" id="PF13733"/>
    </source>
</evidence>
<dbReference type="EMBL" id="GEEE01024614">
    <property type="protein sequence ID" value="JAP38611.1"/>
    <property type="molecule type" value="Transcribed_RNA"/>
</dbReference>
<evidence type="ECO:0000313" key="14">
    <source>
        <dbReference type="EMBL" id="JAP38611.1"/>
    </source>
</evidence>
<dbReference type="InterPro" id="IPR029044">
    <property type="entry name" value="Nucleotide-diphossugar_trans"/>
</dbReference>
<accession>A0A0X3QD72</accession>
<evidence type="ECO:0000256" key="1">
    <source>
        <dbReference type="ARBA" id="ARBA00004606"/>
    </source>
</evidence>
<evidence type="ECO:0000256" key="4">
    <source>
        <dbReference type="ARBA" id="ARBA00022676"/>
    </source>
</evidence>
<keyword evidence="6 11" id="KW-0812">Transmembrane</keyword>
<dbReference type="Pfam" id="PF13733">
    <property type="entry name" value="Glyco_transf_7N"/>
    <property type="match status" value="1"/>
</dbReference>
<dbReference type="PANTHER" id="PTHR19300">
    <property type="entry name" value="BETA-1,4-GALACTOSYLTRANSFERASE"/>
    <property type="match status" value="1"/>
</dbReference>
<keyword evidence="10 11" id="KW-0325">Glycoprotein</keyword>
<dbReference type="InterPro" id="IPR027995">
    <property type="entry name" value="Galactosyl_T_N"/>
</dbReference>
<feature type="domain" description="Galactosyltransferase C-terminal" evidence="12">
    <location>
        <begin position="268"/>
        <end position="344"/>
    </location>
</feature>
<evidence type="ECO:0000259" key="12">
    <source>
        <dbReference type="Pfam" id="PF02709"/>
    </source>
</evidence>
<dbReference type="PANTHER" id="PTHR19300:SF57">
    <property type="entry name" value="BETA-1,4-N-ACETYLGALACTOSAMINYLTRANSFERASE"/>
    <property type="match status" value="1"/>
</dbReference>
<keyword evidence="7 11" id="KW-0735">Signal-anchor</keyword>
<dbReference type="GO" id="GO:0005794">
    <property type="term" value="C:Golgi apparatus"/>
    <property type="evidence" value="ECO:0007669"/>
    <property type="project" value="TreeGrafter"/>
</dbReference>
<comment type="pathway">
    <text evidence="2 11">Protein modification; protein glycosylation.</text>
</comment>
<evidence type="ECO:0000256" key="5">
    <source>
        <dbReference type="ARBA" id="ARBA00022679"/>
    </source>
</evidence>
<evidence type="ECO:0000313" key="15">
    <source>
        <dbReference type="EMBL" id="JAP57386.1"/>
    </source>
</evidence>
<reference evidence="15" key="1">
    <citation type="submission" date="2016-01" db="EMBL/GenBank/DDBJ databases">
        <title>Reference transcriptome for the parasite Schistocephalus solidus: insights into the molecular evolution of parasitism.</title>
        <authorList>
            <person name="Hebert F.O."/>
            <person name="Grambauer S."/>
            <person name="Barber I."/>
            <person name="Landry C.R."/>
            <person name="Aubin-Horth N."/>
        </authorList>
    </citation>
    <scope>NUCLEOTIDE SEQUENCE</scope>
</reference>
<dbReference type="Gene3D" id="3.90.550.10">
    <property type="entry name" value="Spore Coat Polysaccharide Biosynthesis Protein SpsA, Chain A"/>
    <property type="match status" value="1"/>
</dbReference>
<dbReference type="EMBL" id="GEEE01005839">
    <property type="protein sequence ID" value="JAP57386.1"/>
    <property type="molecule type" value="Transcribed_RNA"/>
</dbReference>
<dbReference type="PRINTS" id="PR02050">
    <property type="entry name" value="B14GALTRFASE"/>
</dbReference>
<name>A0A0X3QD72_SCHSO</name>
<evidence type="ECO:0000256" key="7">
    <source>
        <dbReference type="ARBA" id="ARBA00022968"/>
    </source>
</evidence>
<dbReference type="GO" id="GO:0016020">
    <property type="term" value="C:membrane"/>
    <property type="evidence" value="ECO:0007669"/>
    <property type="project" value="UniProtKB-SubCell"/>
</dbReference>
<comment type="function">
    <text evidence="11">Catalyses the transfer of galactose onto proteins or lipids.</text>
</comment>
<evidence type="ECO:0000256" key="2">
    <source>
        <dbReference type="ARBA" id="ARBA00004922"/>
    </source>
</evidence>
<dbReference type="InterPro" id="IPR027791">
    <property type="entry name" value="Galactosyl_T_C"/>
</dbReference>
<feature type="domain" description="Galactosyltransferase N-terminal" evidence="13">
    <location>
        <begin position="176"/>
        <end position="264"/>
    </location>
</feature>
<dbReference type="UniPathway" id="UPA00378"/>
<keyword evidence="4 11" id="KW-0328">Glycosyltransferase</keyword>
<proteinExistence type="inferred from homology"/>
<evidence type="ECO:0000256" key="11">
    <source>
        <dbReference type="RuleBase" id="RU368121"/>
    </source>
</evidence>
<comment type="subcellular location">
    <subcellularLocation>
        <location evidence="1">Membrane</location>
        <topology evidence="1">Single-pass type II membrane protein</topology>
    </subcellularLocation>
</comment>
<protein>
    <recommendedName>
        <fullName evidence="11">Beta-1,4-galactosyltransferase</fullName>
        <ecNumber evidence="11">2.4.1.-</ecNumber>
    </recommendedName>
</protein>
<feature type="non-terminal residue" evidence="15">
    <location>
        <position position="1"/>
    </location>
</feature>
<evidence type="ECO:0000256" key="6">
    <source>
        <dbReference type="ARBA" id="ARBA00022692"/>
    </source>
</evidence>
<sequence length="423" mass="47894">AVISLPYGGCVGMRSCLVHMPRAGNSRALIMRRSGGNCPPRGGLSTRYSCFLLAVLLITSLLFSFLLLNFKNGTRQLASKTVLREIKSSSGIVKRVGGAAEEWTRVRRRGYLLQEFQELAHIVNSTVEEFGLQLLRQWTLLEARFCSSLFLSLDTGFELFAFDACKETCTDIPNGKKRIALVIPIRDRWEHLQILLRNLVPLLQSQHLCFLIVLAEQAPGQPFNKGLLMNAGVIEALNFMPFHCVVFHDVDLIPISSNLSYACPPYPRHLSTQIDKFNFSLPYVGLVGGVLFVPLDQFLRVNGFSNMFWGWGAEDDDFFERLMFIGLPVIRPHPGQAKYIMLQHIKSKATDYWRRSALLALSFKRYRLDGLNTLIFRLRNRTLATLGKLIPLNREGLTDSENIPVLHLLIEVTRRSSMEPRGL</sequence>
<dbReference type="GO" id="GO:0005975">
    <property type="term" value="P:carbohydrate metabolic process"/>
    <property type="evidence" value="ECO:0007669"/>
    <property type="project" value="InterPro"/>
</dbReference>
<keyword evidence="9 11" id="KW-0472">Membrane</keyword>